<evidence type="ECO:0000313" key="11">
    <source>
        <dbReference type="EMBL" id="KFB38059.1"/>
    </source>
</evidence>
<gene>
    <name evidence="11" type="ORF">ZHAS_00005330</name>
</gene>
<organism evidence="11">
    <name type="scientific">Anopheles sinensis</name>
    <name type="common">Mosquito</name>
    <dbReference type="NCBI Taxonomy" id="74873"/>
    <lineage>
        <taxon>Eukaryota</taxon>
        <taxon>Metazoa</taxon>
        <taxon>Ecdysozoa</taxon>
        <taxon>Arthropoda</taxon>
        <taxon>Hexapoda</taxon>
        <taxon>Insecta</taxon>
        <taxon>Pterygota</taxon>
        <taxon>Neoptera</taxon>
        <taxon>Endopterygota</taxon>
        <taxon>Diptera</taxon>
        <taxon>Nematocera</taxon>
        <taxon>Culicoidea</taxon>
        <taxon>Culicidae</taxon>
        <taxon>Anophelinae</taxon>
        <taxon>Anopheles</taxon>
    </lineage>
</organism>
<protein>
    <recommendedName>
        <fullName evidence="3">Cytochrome c oxidase assembly protein COX16 homolog, mitochondrial</fullName>
    </recommendedName>
</protein>
<dbReference type="PANTHER" id="PTHR17130:SF14">
    <property type="entry name" value="CYTOCHROME C OXIDASE ASSEMBLY PROTEIN COX16 HOMOLOG, MITOCHONDRIAL"/>
    <property type="match status" value="1"/>
</dbReference>
<dbReference type="EMBL" id="KE524866">
    <property type="protein sequence ID" value="KFB38059.1"/>
    <property type="molecule type" value="Genomic_DNA"/>
</dbReference>
<feature type="compositionally biased region" description="Polar residues" evidence="9">
    <location>
        <begin position="99"/>
        <end position="112"/>
    </location>
</feature>
<name>A0A084VJB5_ANOSI</name>
<evidence type="ECO:0000256" key="1">
    <source>
        <dbReference type="ARBA" id="ARBA00004434"/>
    </source>
</evidence>
<dbReference type="Proteomes" id="UP000030765">
    <property type="component" value="Unassembled WGS sequence"/>
</dbReference>
<dbReference type="EnsemblMetazoa" id="ASIC005330-RA">
    <property type="protein sequence ID" value="ASIC005330-PA"/>
    <property type="gene ID" value="ASIC005330"/>
</dbReference>
<keyword evidence="13" id="KW-1185">Reference proteome</keyword>
<reference evidence="11 13" key="1">
    <citation type="journal article" date="2014" name="BMC Genomics">
        <title>Genome sequence of Anopheles sinensis provides insight into genetics basis of mosquito competence for malaria parasites.</title>
        <authorList>
            <person name="Zhou D."/>
            <person name="Zhang D."/>
            <person name="Ding G."/>
            <person name="Shi L."/>
            <person name="Hou Q."/>
            <person name="Ye Y."/>
            <person name="Xu Y."/>
            <person name="Zhou H."/>
            <person name="Xiong C."/>
            <person name="Li S."/>
            <person name="Yu J."/>
            <person name="Hong S."/>
            <person name="Yu X."/>
            <person name="Zou P."/>
            <person name="Chen C."/>
            <person name="Chang X."/>
            <person name="Wang W."/>
            <person name="Lv Y."/>
            <person name="Sun Y."/>
            <person name="Ma L."/>
            <person name="Shen B."/>
            <person name="Zhu C."/>
        </authorList>
    </citation>
    <scope>NUCLEOTIDE SEQUENCE [LARGE SCALE GENOMIC DNA]</scope>
</reference>
<dbReference type="AlphaFoldDB" id="A0A084VJB5"/>
<feature type="transmembrane region" description="Helical" evidence="10">
    <location>
        <begin position="21"/>
        <end position="38"/>
    </location>
</feature>
<evidence type="ECO:0000313" key="13">
    <source>
        <dbReference type="Proteomes" id="UP000030765"/>
    </source>
</evidence>
<keyword evidence="7" id="KW-0496">Mitochondrion</keyword>
<keyword evidence="8 10" id="KW-0472">Membrane</keyword>
<dbReference type="InterPro" id="IPR020164">
    <property type="entry name" value="Cyt_c_Oxase_assmbl_COX16"/>
</dbReference>
<keyword evidence="6 10" id="KW-1133">Transmembrane helix</keyword>
<keyword evidence="5" id="KW-0999">Mitochondrion inner membrane</keyword>
<evidence type="ECO:0000256" key="6">
    <source>
        <dbReference type="ARBA" id="ARBA00022989"/>
    </source>
</evidence>
<dbReference type="OrthoDB" id="5516033at2759"/>
<evidence type="ECO:0000256" key="3">
    <source>
        <dbReference type="ARBA" id="ARBA00021814"/>
    </source>
</evidence>
<dbReference type="STRING" id="74873.A0A084VJB5"/>
<dbReference type="VEuPathDB" id="VectorBase:ASIS006949"/>
<comment type="similarity">
    <text evidence="2">Belongs to the COX16 family.</text>
</comment>
<evidence type="ECO:0000256" key="8">
    <source>
        <dbReference type="ARBA" id="ARBA00023136"/>
    </source>
</evidence>
<dbReference type="OMA" id="FKYGVPF"/>
<sequence>MNGLQQKFIYYSKRKSFRYGVPFLLLIVGGSFGLQQFAQLRYTFSKKGSLTRQEAEKYGINMKRTEEVTLEGEYEKIKQLDIDQWENVRGPRPWEETSPPATTGQKPAGSNH</sequence>
<evidence type="ECO:0000313" key="12">
    <source>
        <dbReference type="EnsemblMetazoa" id="ASIC005330-PA"/>
    </source>
</evidence>
<dbReference type="VEuPathDB" id="VectorBase:ASIC005330"/>
<feature type="region of interest" description="Disordered" evidence="9">
    <location>
        <begin position="88"/>
        <end position="112"/>
    </location>
</feature>
<evidence type="ECO:0000256" key="10">
    <source>
        <dbReference type="SAM" id="Phobius"/>
    </source>
</evidence>
<dbReference type="GO" id="GO:0005743">
    <property type="term" value="C:mitochondrial inner membrane"/>
    <property type="evidence" value="ECO:0007669"/>
    <property type="project" value="UniProtKB-SubCell"/>
</dbReference>
<dbReference type="PANTHER" id="PTHR17130">
    <property type="entry name" value="MITOCHONDRIAL OUTER MEMBRANE PROTEIN 25"/>
    <property type="match status" value="1"/>
</dbReference>
<accession>A0A084VJB5</accession>
<reference evidence="12" key="2">
    <citation type="submission" date="2020-05" db="UniProtKB">
        <authorList>
            <consortium name="EnsemblMetazoa"/>
        </authorList>
    </citation>
    <scope>IDENTIFICATION</scope>
</reference>
<comment type="subcellular location">
    <subcellularLocation>
        <location evidence="1">Mitochondrion inner membrane</location>
        <topology evidence="1">Single-pass membrane protein</topology>
    </subcellularLocation>
</comment>
<evidence type="ECO:0000256" key="4">
    <source>
        <dbReference type="ARBA" id="ARBA00022692"/>
    </source>
</evidence>
<evidence type="ECO:0000256" key="2">
    <source>
        <dbReference type="ARBA" id="ARBA00008370"/>
    </source>
</evidence>
<dbReference type="Pfam" id="PF14138">
    <property type="entry name" value="COX16"/>
    <property type="match status" value="1"/>
</dbReference>
<evidence type="ECO:0000256" key="5">
    <source>
        <dbReference type="ARBA" id="ARBA00022792"/>
    </source>
</evidence>
<keyword evidence="4 10" id="KW-0812">Transmembrane</keyword>
<evidence type="ECO:0000256" key="7">
    <source>
        <dbReference type="ARBA" id="ARBA00023128"/>
    </source>
</evidence>
<evidence type="ECO:0000256" key="9">
    <source>
        <dbReference type="SAM" id="MobiDB-lite"/>
    </source>
</evidence>
<dbReference type="EMBL" id="ATLV01013502">
    <property type="status" value="NOT_ANNOTATED_CDS"/>
    <property type="molecule type" value="Genomic_DNA"/>
</dbReference>
<proteinExistence type="inferred from homology"/>
<dbReference type="GO" id="GO:0033617">
    <property type="term" value="P:mitochondrial respiratory chain complex IV assembly"/>
    <property type="evidence" value="ECO:0007669"/>
    <property type="project" value="TreeGrafter"/>
</dbReference>